<dbReference type="PANTHER" id="PTHR21258:SF14">
    <property type="entry name" value="DOCKING PROTEIN 2"/>
    <property type="match status" value="1"/>
</dbReference>
<feature type="region of interest" description="Disordered" evidence="3">
    <location>
        <begin position="1"/>
        <end position="110"/>
    </location>
</feature>
<dbReference type="GO" id="GO:0043410">
    <property type="term" value="P:positive regulation of MAPK cascade"/>
    <property type="evidence" value="ECO:0007669"/>
    <property type="project" value="TreeGrafter"/>
</dbReference>
<dbReference type="PROSITE" id="PS51064">
    <property type="entry name" value="IRS_PTB"/>
    <property type="match status" value="1"/>
</dbReference>
<dbReference type="CTD" id="9046"/>
<dbReference type="InterPro" id="IPR037751">
    <property type="entry name" value="Dok1/2/3_PTB"/>
</dbReference>
<feature type="compositionally biased region" description="Pro residues" evidence="3">
    <location>
        <begin position="15"/>
        <end position="28"/>
    </location>
</feature>
<dbReference type="Pfam" id="PF02174">
    <property type="entry name" value="IRS"/>
    <property type="match status" value="1"/>
</dbReference>
<dbReference type="Gene3D" id="2.30.29.30">
    <property type="entry name" value="Pleckstrin-homology domain (PH domain)/Phosphotyrosine-binding domain (PTB)"/>
    <property type="match status" value="2"/>
</dbReference>
<evidence type="ECO:0000256" key="3">
    <source>
        <dbReference type="SAM" id="MobiDB-lite"/>
    </source>
</evidence>
<dbReference type="InterPro" id="IPR011993">
    <property type="entry name" value="PH-like_dom_sf"/>
</dbReference>
<dbReference type="SMART" id="SM01244">
    <property type="entry name" value="IRS"/>
    <property type="match status" value="1"/>
</dbReference>
<dbReference type="CDD" id="cd14676">
    <property type="entry name" value="PH_DOK1_2_3"/>
    <property type="match status" value="1"/>
</dbReference>
<gene>
    <name evidence="6" type="primary">DOK2</name>
</gene>
<feature type="region of interest" description="Disordered" evidence="3">
    <location>
        <begin position="365"/>
        <end position="462"/>
    </location>
</feature>
<feature type="domain" description="IRS-type PTB" evidence="4">
    <location>
        <begin position="270"/>
        <end position="374"/>
    </location>
</feature>
<keyword evidence="5" id="KW-1185">Reference proteome</keyword>
<sequence>MCPPSLSPALSSIPVPSPVPSPPCPPSLSPQSLVGLSGPQETVASRGSGRTQTTRHVLSPPGPHTTERGEGGTRPGRDPPELWDTEGHGGTRQDTVGHGRTRWDMPEDAGGGRMEEAVVKQGGIYLQLQQTFGKKWKKFWGVLYRESSCSTARLELLEGSGPGEKARKGEGSKRLVRLSDCVHVAEAGGDATCPKDTVPFLLETTDRRFLLAADGAEAADWIQRLCELAFPRSREEQAAGRDGPQSSLGTDGEFSMEENSLYSSRGKAGLEQDFEVTVRATQSSQRCRLWGRCILRAGEEALELRHFQSSELLYSWPYRFLRRFGRDKVTFSFEAGRRCTSGEGNFEFDTRQGNEIFQAIESAIDAHRGRGGPGEEAPRPLGHSRTPSWAQGHEEPGGPKEPAREGKVPKAKPPVVMPPLSGCSGAGEPSRGADYPYAEPCDSLLRGKPAVPGKSWKQDAPARPECEYAVPFDTIAKALLARQFGGLGGPEGGPDPPYNPREPGGGPQQPPQQPPPRPTAAKPEHIYDEPEGLSALAVYDEPEEVKGEAWRLQAAPEEPPGHEQPYNPQRDDYAVPKRPVPLRQPFLLQGKEWLGDTEYDNVALKVAKKRNLQ</sequence>
<evidence type="ECO:0000259" key="4">
    <source>
        <dbReference type="PROSITE" id="PS51064"/>
    </source>
</evidence>
<feature type="compositionally biased region" description="Polar residues" evidence="3">
    <location>
        <begin position="39"/>
        <end position="56"/>
    </location>
</feature>
<dbReference type="OrthoDB" id="6020914at2759"/>
<evidence type="ECO:0000256" key="2">
    <source>
        <dbReference type="ARBA" id="ARBA00022553"/>
    </source>
</evidence>
<protein>
    <submittedName>
        <fullName evidence="6">Docking protein 2 isoform X2</fullName>
    </submittedName>
</protein>
<evidence type="ECO:0000256" key="1">
    <source>
        <dbReference type="ARBA" id="ARBA00010955"/>
    </source>
</evidence>
<feature type="compositionally biased region" description="Basic and acidic residues" evidence="3">
    <location>
        <begin position="65"/>
        <end position="105"/>
    </location>
</feature>
<dbReference type="RefSeq" id="XP_017687284.1">
    <property type="nucleotide sequence ID" value="XM_017831795.1"/>
</dbReference>
<feature type="region of interest" description="Disordered" evidence="3">
    <location>
        <begin position="483"/>
        <end position="577"/>
    </location>
</feature>
<dbReference type="SMART" id="SM00233">
    <property type="entry name" value="PH"/>
    <property type="match status" value="1"/>
</dbReference>
<feature type="region of interest" description="Disordered" evidence="3">
    <location>
        <begin position="235"/>
        <end position="254"/>
    </location>
</feature>
<dbReference type="GeneID" id="108505605"/>
<dbReference type="GO" id="GO:0007265">
    <property type="term" value="P:Ras protein signal transduction"/>
    <property type="evidence" value="ECO:0007669"/>
    <property type="project" value="TreeGrafter"/>
</dbReference>
<evidence type="ECO:0000313" key="5">
    <source>
        <dbReference type="Proteomes" id="UP000504624"/>
    </source>
</evidence>
<feature type="compositionally biased region" description="Basic and acidic residues" evidence="3">
    <location>
        <begin position="392"/>
        <end position="408"/>
    </location>
</feature>
<dbReference type="CDD" id="cd01203">
    <property type="entry name" value="PTB_DOK1_DOK2_DOK3"/>
    <property type="match status" value="1"/>
</dbReference>
<dbReference type="SUPFAM" id="SSF50729">
    <property type="entry name" value="PH domain-like"/>
    <property type="match status" value="2"/>
</dbReference>
<dbReference type="AlphaFoldDB" id="A0A6J0IMT0"/>
<feature type="compositionally biased region" description="Pro residues" evidence="3">
    <location>
        <begin position="508"/>
        <end position="518"/>
    </location>
</feature>
<dbReference type="InterPro" id="IPR002404">
    <property type="entry name" value="IRS_PTB"/>
</dbReference>
<dbReference type="PANTHER" id="PTHR21258">
    <property type="entry name" value="DOCKING PROTEIN RELATED"/>
    <property type="match status" value="1"/>
</dbReference>
<dbReference type="InterPro" id="IPR050996">
    <property type="entry name" value="Docking_Protein_DOK"/>
</dbReference>
<evidence type="ECO:0000313" key="6">
    <source>
        <dbReference type="RefSeq" id="XP_017687284.1"/>
    </source>
</evidence>
<organism evidence="5 6">
    <name type="scientific">Lepidothrix coronata</name>
    <name type="common">blue-crowned manakin</name>
    <dbReference type="NCBI Taxonomy" id="321398"/>
    <lineage>
        <taxon>Eukaryota</taxon>
        <taxon>Metazoa</taxon>
        <taxon>Chordata</taxon>
        <taxon>Craniata</taxon>
        <taxon>Vertebrata</taxon>
        <taxon>Euteleostomi</taxon>
        <taxon>Archelosauria</taxon>
        <taxon>Archosauria</taxon>
        <taxon>Dinosauria</taxon>
        <taxon>Saurischia</taxon>
        <taxon>Theropoda</taxon>
        <taxon>Coelurosauria</taxon>
        <taxon>Aves</taxon>
        <taxon>Neognathae</taxon>
        <taxon>Neoaves</taxon>
        <taxon>Telluraves</taxon>
        <taxon>Australaves</taxon>
        <taxon>Passeriformes</taxon>
        <taxon>Pipridae</taxon>
        <taxon>Lepidothrix</taxon>
    </lineage>
</organism>
<name>A0A6J0IMT0_9PASS</name>
<dbReference type="SMART" id="SM00310">
    <property type="entry name" value="PTBI"/>
    <property type="match status" value="1"/>
</dbReference>
<comment type="similarity">
    <text evidence="1">Belongs to the DOK family. Type A subfamily.</text>
</comment>
<reference evidence="6" key="1">
    <citation type="submission" date="2025-08" db="UniProtKB">
        <authorList>
            <consortium name="RefSeq"/>
        </authorList>
    </citation>
    <scope>IDENTIFICATION</scope>
</reference>
<dbReference type="GO" id="GO:0005737">
    <property type="term" value="C:cytoplasm"/>
    <property type="evidence" value="ECO:0007669"/>
    <property type="project" value="TreeGrafter"/>
</dbReference>
<keyword evidence="2" id="KW-0597">Phosphoprotein</keyword>
<dbReference type="Proteomes" id="UP000504624">
    <property type="component" value="Unplaced"/>
</dbReference>
<proteinExistence type="inferred from homology"/>
<dbReference type="InterPro" id="IPR001849">
    <property type="entry name" value="PH_domain"/>
</dbReference>
<dbReference type="GO" id="GO:0007169">
    <property type="term" value="P:cell surface receptor protein tyrosine kinase signaling pathway"/>
    <property type="evidence" value="ECO:0007669"/>
    <property type="project" value="TreeGrafter"/>
</dbReference>
<accession>A0A6J0IMT0</accession>